<accession>A0A6H9GEG5</accession>
<proteinExistence type="predicted"/>
<gene>
    <name evidence="1" type="ORF">NIES3787_17690</name>
</gene>
<organism evidence="1 2">
    <name type="scientific">Microcystis aeruginosa NIES-3787</name>
    <dbReference type="NCBI Taxonomy" id="2517782"/>
    <lineage>
        <taxon>Bacteria</taxon>
        <taxon>Bacillati</taxon>
        <taxon>Cyanobacteriota</taxon>
        <taxon>Cyanophyceae</taxon>
        <taxon>Oscillatoriophycideae</taxon>
        <taxon>Chroococcales</taxon>
        <taxon>Microcystaceae</taxon>
        <taxon>Microcystis</taxon>
    </lineage>
</organism>
<evidence type="ECO:0000313" key="2">
    <source>
        <dbReference type="Proteomes" id="UP000438874"/>
    </source>
</evidence>
<protein>
    <submittedName>
        <fullName evidence="1">Uncharacterized protein</fullName>
    </submittedName>
</protein>
<reference evidence="1 2" key="1">
    <citation type="submission" date="2019-02" db="EMBL/GenBank/DDBJ databases">
        <title>Draft genome sequence of Arthrospira platensis NIES-3787.</title>
        <authorList>
            <person name="Yamaguchi H."/>
            <person name="Suzuki S."/>
            <person name="Kawachi M."/>
        </authorList>
    </citation>
    <scope>NUCLEOTIDE SEQUENCE [LARGE SCALE GENOMIC DNA]</scope>
    <source>
        <strain evidence="1 2">NIES-3787</strain>
    </source>
</reference>
<name>A0A6H9GEG5_MICAE</name>
<evidence type="ECO:0000313" key="1">
    <source>
        <dbReference type="EMBL" id="GCL46080.1"/>
    </source>
</evidence>
<dbReference type="AlphaFoldDB" id="A0A6H9GEG5"/>
<dbReference type="Proteomes" id="UP000438874">
    <property type="component" value="Unassembled WGS sequence"/>
</dbReference>
<sequence length="85" mass="9589">MSGVRSQLCLAATYKQSSPVIPIIKTSKSQGGSNKFLHDCDWVIIIAELPDRTFEHILLTPMLEIIPALEDMLLSLPIYDRVYSR</sequence>
<comment type="caution">
    <text evidence="1">The sequence shown here is derived from an EMBL/GenBank/DDBJ whole genome shotgun (WGS) entry which is preliminary data.</text>
</comment>
<dbReference type="EMBL" id="BJCH01000015">
    <property type="protein sequence ID" value="GCL46080.1"/>
    <property type="molecule type" value="Genomic_DNA"/>
</dbReference>